<dbReference type="EMBL" id="JAVIZA010000001">
    <property type="protein sequence ID" value="MDR6165918.1"/>
    <property type="molecule type" value="Genomic_DNA"/>
</dbReference>
<evidence type="ECO:0000313" key="1">
    <source>
        <dbReference type="EMBL" id="MDR6165918.1"/>
    </source>
</evidence>
<protein>
    <submittedName>
        <fullName evidence="1">Uncharacterized protein</fullName>
    </submittedName>
</protein>
<dbReference type="RefSeq" id="WP_309664148.1">
    <property type="nucleotide sequence ID" value="NZ_JAVIZA010000001.1"/>
</dbReference>
<dbReference type="InterPro" id="IPR046174">
    <property type="entry name" value="DUF6176"/>
</dbReference>
<accession>A0ABU1HYG3</accession>
<organism evidence="1 2">
    <name type="scientific">Microbacterium paludicola</name>
    <dbReference type="NCBI Taxonomy" id="300019"/>
    <lineage>
        <taxon>Bacteria</taxon>
        <taxon>Bacillati</taxon>
        <taxon>Actinomycetota</taxon>
        <taxon>Actinomycetes</taxon>
        <taxon>Micrococcales</taxon>
        <taxon>Microbacteriaceae</taxon>
        <taxon>Microbacterium</taxon>
    </lineage>
</organism>
<proteinExistence type="predicted"/>
<keyword evidence="2" id="KW-1185">Reference proteome</keyword>
<evidence type="ECO:0000313" key="2">
    <source>
        <dbReference type="Proteomes" id="UP001260188"/>
    </source>
</evidence>
<comment type="caution">
    <text evidence="1">The sequence shown here is derived from an EMBL/GenBank/DDBJ whole genome shotgun (WGS) entry which is preliminary data.</text>
</comment>
<dbReference type="Pfam" id="PF19673">
    <property type="entry name" value="DUF6176"/>
    <property type="match status" value="1"/>
</dbReference>
<sequence>MIHLVARHLRPDHRERVIEWLREIDGPRRAEALESLAAEGVEHETAMIIDTTDGPVIVYAMQTDDLARSHAVADASPRAIDAEHRAVMRAAAGGRVESEVVLDVRAGLRPPRTSSVGD</sequence>
<gene>
    <name evidence="1" type="ORF">QE367_000122</name>
</gene>
<reference evidence="1 2" key="1">
    <citation type="submission" date="2023-08" db="EMBL/GenBank/DDBJ databases">
        <title>Functional and genomic diversity of the sorghum phyllosphere microbiome.</title>
        <authorList>
            <person name="Shade A."/>
        </authorList>
    </citation>
    <scope>NUCLEOTIDE SEQUENCE [LARGE SCALE GENOMIC DNA]</scope>
    <source>
        <strain evidence="1 2">SORGH_AS_0919</strain>
    </source>
</reference>
<name>A0ABU1HYG3_9MICO</name>
<dbReference type="Proteomes" id="UP001260188">
    <property type="component" value="Unassembled WGS sequence"/>
</dbReference>